<keyword evidence="3" id="KW-1185">Reference proteome</keyword>
<dbReference type="RefSeq" id="WP_122976528.1">
    <property type="nucleotide sequence ID" value="NZ_BOMX01000067.1"/>
</dbReference>
<organism evidence="2 3">
    <name type="scientific">Actinoplanes teichomyceticus</name>
    <dbReference type="NCBI Taxonomy" id="1867"/>
    <lineage>
        <taxon>Bacteria</taxon>
        <taxon>Bacillati</taxon>
        <taxon>Actinomycetota</taxon>
        <taxon>Actinomycetes</taxon>
        <taxon>Micromonosporales</taxon>
        <taxon>Micromonosporaceae</taxon>
        <taxon>Actinoplanes</taxon>
    </lineage>
</organism>
<accession>A0A561VGL9</accession>
<keyword evidence="1" id="KW-0472">Membrane</keyword>
<dbReference type="AlphaFoldDB" id="A0A561VGL9"/>
<protein>
    <submittedName>
        <fullName evidence="2">Uncharacterized protein</fullName>
    </submittedName>
</protein>
<sequence length="128" mass="13213">MTAVEPTRISRNAVPEIGSFEPSWDEAPAVFRFPAEGDPAPGTARVLTMAGYTAMLGLTGAGVGLYAVIAVLRGAPGWYLPALALLTMLSVAPAVGAFLAVHRRALPWILLLSAAPPMAGALLLAVAY</sequence>
<evidence type="ECO:0000313" key="3">
    <source>
        <dbReference type="Proteomes" id="UP000320239"/>
    </source>
</evidence>
<evidence type="ECO:0000313" key="2">
    <source>
        <dbReference type="EMBL" id="TWG10753.1"/>
    </source>
</evidence>
<dbReference type="EMBL" id="VIWY01000007">
    <property type="protein sequence ID" value="TWG10753.1"/>
    <property type="molecule type" value="Genomic_DNA"/>
</dbReference>
<keyword evidence="1" id="KW-1133">Transmembrane helix</keyword>
<feature type="transmembrane region" description="Helical" evidence="1">
    <location>
        <begin position="78"/>
        <end position="101"/>
    </location>
</feature>
<gene>
    <name evidence="2" type="ORF">FHX34_107249</name>
</gene>
<keyword evidence="1" id="KW-0812">Transmembrane</keyword>
<feature type="transmembrane region" description="Helical" evidence="1">
    <location>
        <begin position="108"/>
        <end position="127"/>
    </location>
</feature>
<evidence type="ECO:0000256" key="1">
    <source>
        <dbReference type="SAM" id="Phobius"/>
    </source>
</evidence>
<feature type="transmembrane region" description="Helical" evidence="1">
    <location>
        <begin position="52"/>
        <end position="72"/>
    </location>
</feature>
<name>A0A561VGL9_ACTTI</name>
<comment type="caution">
    <text evidence="2">The sequence shown here is derived from an EMBL/GenBank/DDBJ whole genome shotgun (WGS) entry which is preliminary data.</text>
</comment>
<reference evidence="2 3" key="1">
    <citation type="submission" date="2019-06" db="EMBL/GenBank/DDBJ databases">
        <title>Sequencing the genomes of 1000 actinobacteria strains.</title>
        <authorList>
            <person name="Klenk H.-P."/>
        </authorList>
    </citation>
    <scope>NUCLEOTIDE SEQUENCE [LARGE SCALE GENOMIC DNA]</scope>
    <source>
        <strain evidence="2 3">DSM 43866</strain>
    </source>
</reference>
<dbReference type="Proteomes" id="UP000320239">
    <property type="component" value="Unassembled WGS sequence"/>
</dbReference>
<dbReference type="OrthoDB" id="3389587at2"/>
<proteinExistence type="predicted"/>